<sequence length="201" mass="22322">MQVGVLFVQSIFWYDWMLSVYRQKENPQLCNCSPKVMGDTTPAVSSIIKEEAEACPIDHDYEDCEIKRSLNIITVMVETSPAAPANIKHKAEDCSMEHDDEDCEIQRSLNIITVMADMKPTILPSIKEERGDCSVGGQDSEMKGSISNSLVSHLETGKLNKKESYTCSECKLWDKDLSSEDKDVSRGDKDGSDGIKMAAMG</sequence>
<reference evidence="2" key="1">
    <citation type="journal article" date="2022" name="bioRxiv">
        <title>Sequencing and chromosome-scale assembly of the giantPleurodeles waltlgenome.</title>
        <authorList>
            <person name="Brown T."/>
            <person name="Elewa A."/>
            <person name="Iarovenko S."/>
            <person name="Subramanian E."/>
            <person name="Araus A.J."/>
            <person name="Petzold A."/>
            <person name="Susuki M."/>
            <person name="Suzuki K.-i.T."/>
            <person name="Hayashi T."/>
            <person name="Toyoda A."/>
            <person name="Oliveira C."/>
            <person name="Osipova E."/>
            <person name="Leigh N.D."/>
            <person name="Simon A."/>
            <person name="Yun M.H."/>
        </authorList>
    </citation>
    <scope>NUCLEOTIDE SEQUENCE</scope>
    <source>
        <strain evidence="2">20211129_DDA</strain>
        <tissue evidence="2">Liver</tissue>
    </source>
</reference>
<feature type="compositionally biased region" description="Basic and acidic residues" evidence="1">
    <location>
        <begin position="178"/>
        <end position="193"/>
    </location>
</feature>
<dbReference type="AlphaFoldDB" id="A0AAV7STU1"/>
<protein>
    <submittedName>
        <fullName evidence="2">Uncharacterized protein</fullName>
    </submittedName>
</protein>
<accession>A0AAV7STU1</accession>
<feature type="region of interest" description="Disordered" evidence="1">
    <location>
        <begin position="178"/>
        <end position="201"/>
    </location>
</feature>
<gene>
    <name evidence="2" type="ORF">NDU88_007803</name>
</gene>
<comment type="caution">
    <text evidence="2">The sequence shown here is derived from an EMBL/GenBank/DDBJ whole genome shotgun (WGS) entry which is preliminary data.</text>
</comment>
<name>A0AAV7STU1_PLEWA</name>
<proteinExistence type="predicted"/>
<organism evidence="2 3">
    <name type="scientific">Pleurodeles waltl</name>
    <name type="common">Iberian ribbed newt</name>
    <dbReference type="NCBI Taxonomy" id="8319"/>
    <lineage>
        <taxon>Eukaryota</taxon>
        <taxon>Metazoa</taxon>
        <taxon>Chordata</taxon>
        <taxon>Craniata</taxon>
        <taxon>Vertebrata</taxon>
        <taxon>Euteleostomi</taxon>
        <taxon>Amphibia</taxon>
        <taxon>Batrachia</taxon>
        <taxon>Caudata</taxon>
        <taxon>Salamandroidea</taxon>
        <taxon>Salamandridae</taxon>
        <taxon>Pleurodelinae</taxon>
        <taxon>Pleurodeles</taxon>
    </lineage>
</organism>
<dbReference type="Proteomes" id="UP001066276">
    <property type="component" value="Chromosome 4_2"/>
</dbReference>
<dbReference type="EMBL" id="JANPWB010000008">
    <property type="protein sequence ID" value="KAJ1167411.1"/>
    <property type="molecule type" value="Genomic_DNA"/>
</dbReference>
<evidence type="ECO:0000256" key="1">
    <source>
        <dbReference type="SAM" id="MobiDB-lite"/>
    </source>
</evidence>
<keyword evidence="3" id="KW-1185">Reference proteome</keyword>
<evidence type="ECO:0000313" key="3">
    <source>
        <dbReference type="Proteomes" id="UP001066276"/>
    </source>
</evidence>
<evidence type="ECO:0000313" key="2">
    <source>
        <dbReference type="EMBL" id="KAJ1167411.1"/>
    </source>
</evidence>